<dbReference type="PANTHER" id="PTHR19328">
    <property type="entry name" value="HEDGEHOG-INTERACTING PROTEIN"/>
    <property type="match status" value="1"/>
</dbReference>
<organism evidence="2 3">
    <name type="scientific">Croceitalea rosinachiae</name>
    <dbReference type="NCBI Taxonomy" id="3075596"/>
    <lineage>
        <taxon>Bacteria</taxon>
        <taxon>Pseudomonadati</taxon>
        <taxon>Bacteroidota</taxon>
        <taxon>Flavobacteriia</taxon>
        <taxon>Flavobacteriales</taxon>
        <taxon>Flavobacteriaceae</taxon>
        <taxon>Croceitalea</taxon>
    </lineage>
</organism>
<accession>A0ABU3A7H1</accession>
<name>A0ABU3A7H1_9FLAO</name>
<comment type="caution">
    <text evidence="2">The sequence shown here is derived from an EMBL/GenBank/DDBJ whole genome shotgun (WGS) entry which is preliminary data.</text>
</comment>
<dbReference type="Pfam" id="PF07995">
    <property type="entry name" value="GSDH"/>
    <property type="match status" value="1"/>
</dbReference>
<dbReference type="Proteomes" id="UP001255246">
    <property type="component" value="Unassembled WGS sequence"/>
</dbReference>
<evidence type="ECO:0000313" key="2">
    <source>
        <dbReference type="EMBL" id="MDT0606117.1"/>
    </source>
</evidence>
<dbReference type="PANTHER" id="PTHR19328:SF75">
    <property type="entry name" value="ALDOSE SUGAR DEHYDROGENASE YLII"/>
    <property type="match status" value="1"/>
</dbReference>
<evidence type="ECO:0000313" key="3">
    <source>
        <dbReference type="Proteomes" id="UP001255246"/>
    </source>
</evidence>
<sequence length="384" mass="43268">MRIVILLSFIICVGCIRKEPIAAVLPLPEKEIIISGLNKPWSIAFLSEEKVLVTEKNGELLLVDLSKKTKEVVKGFPKDLTDSIGIVHFGDNSGMYEVITHPEFKKNQLIYLSYASKKIGVGRATKFVRAKLQADSLINLKEIFTADPFTEDNYHYGGGMVFGSDKKLYLTTGERLFWERDEPPVPIAQDIKDKRGKIFRFNDDGSIPKDNPDFGEGAIPGLYAIGLRNSQGIALQSETNTLWFTEHGTIQGDEINILEAGANYGWPNSTTGKLRSKDYKPPKVDEATLSPPTWFWLHTVAPTGLCFYTGNEFPQWKNNLFVPGLSRGSLWRFHIEGKTIKSAEELFIDERVRSRKVRQSPDGKLYLLTDEEDGKIIRIKPISK</sequence>
<gene>
    <name evidence="2" type="ORF">RM706_03705</name>
</gene>
<dbReference type="EMBL" id="JAVRHR010000001">
    <property type="protein sequence ID" value="MDT0606117.1"/>
    <property type="molecule type" value="Genomic_DNA"/>
</dbReference>
<keyword evidence="3" id="KW-1185">Reference proteome</keyword>
<dbReference type="EC" id="1.1.5.-" evidence="2"/>
<dbReference type="GO" id="GO:0016491">
    <property type="term" value="F:oxidoreductase activity"/>
    <property type="evidence" value="ECO:0007669"/>
    <property type="project" value="UniProtKB-KW"/>
</dbReference>
<proteinExistence type="predicted"/>
<dbReference type="RefSeq" id="WP_311349677.1">
    <property type="nucleotide sequence ID" value="NZ_JAVRHR010000001.1"/>
</dbReference>
<keyword evidence="2" id="KW-0560">Oxidoreductase</keyword>
<dbReference type="Gene3D" id="2.120.10.30">
    <property type="entry name" value="TolB, C-terminal domain"/>
    <property type="match status" value="1"/>
</dbReference>
<dbReference type="InterPro" id="IPR012938">
    <property type="entry name" value="Glc/Sorbosone_DH"/>
</dbReference>
<reference evidence="2 3" key="1">
    <citation type="submission" date="2023-09" db="EMBL/GenBank/DDBJ databases">
        <authorList>
            <person name="Rey-Velasco X."/>
        </authorList>
    </citation>
    <scope>NUCLEOTIDE SEQUENCE [LARGE SCALE GENOMIC DNA]</scope>
    <source>
        <strain evidence="2 3">F388</strain>
    </source>
</reference>
<dbReference type="InterPro" id="IPR011042">
    <property type="entry name" value="6-blade_b-propeller_TolB-like"/>
</dbReference>
<evidence type="ECO:0000259" key="1">
    <source>
        <dbReference type="Pfam" id="PF07995"/>
    </source>
</evidence>
<feature type="domain" description="Glucose/Sorbosone dehydrogenase" evidence="1">
    <location>
        <begin position="37"/>
        <end position="378"/>
    </location>
</feature>
<protein>
    <submittedName>
        <fullName evidence="2">PQQ-dependent sugar dehydrogenase</fullName>
        <ecNumber evidence="2">1.1.5.-</ecNumber>
    </submittedName>
</protein>
<dbReference type="SUPFAM" id="SSF50952">
    <property type="entry name" value="Soluble quinoprotein glucose dehydrogenase"/>
    <property type="match status" value="1"/>
</dbReference>
<dbReference type="InterPro" id="IPR011041">
    <property type="entry name" value="Quinoprot_gluc/sorb_DH_b-prop"/>
</dbReference>